<dbReference type="EMBL" id="BARW01042884">
    <property type="protein sequence ID" value="GAJ16770.1"/>
    <property type="molecule type" value="Genomic_DNA"/>
</dbReference>
<sequence>FALYPKVPLITEEGKRVKRIHQIQDKGQTLEKAMRDSEVAVSIRGIEIG</sequence>
<protein>
    <recommendedName>
        <fullName evidence="1">Elongation factor Tu-type domain-containing protein</fullName>
    </recommendedName>
</protein>
<dbReference type="Gene3D" id="2.40.30.10">
    <property type="entry name" value="Translation factors"/>
    <property type="match status" value="1"/>
</dbReference>
<comment type="caution">
    <text evidence="2">The sequence shown here is derived from an EMBL/GenBank/DDBJ whole genome shotgun (WGS) entry which is preliminary data.</text>
</comment>
<dbReference type="GO" id="GO:0006412">
    <property type="term" value="P:translation"/>
    <property type="evidence" value="ECO:0007669"/>
    <property type="project" value="UniProtKB-KW"/>
</dbReference>
<evidence type="ECO:0000313" key="2">
    <source>
        <dbReference type="EMBL" id="GAJ16770.1"/>
    </source>
</evidence>
<accession>X1VXW4</accession>
<organism evidence="2">
    <name type="scientific">marine sediment metagenome</name>
    <dbReference type="NCBI Taxonomy" id="412755"/>
    <lineage>
        <taxon>unclassified sequences</taxon>
        <taxon>metagenomes</taxon>
        <taxon>ecological metagenomes</taxon>
    </lineage>
</organism>
<proteinExistence type="predicted"/>
<dbReference type="GO" id="GO:0005525">
    <property type="term" value="F:GTP binding"/>
    <property type="evidence" value="ECO:0007669"/>
    <property type="project" value="UniProtKB-KW"/>
</dbReference>
<evidence type="ECO:0000259" key="1">
    <source>
        <dbReference type="Pfam" id="PF14578"/>
    </source>
</evidence>
<gene>
    <name evidence="2" type="ORF">S12H4_63239</name>
</gene>
<dbReference type="AlphaFoldDB" id="X1VXW4"/>
<name>X1VXW4_9ZZZZ</name>
<feature type="domain" description="Elongation factor Tu-type" evidence="1">
    <location>
        <begin position="3"/>
        <end position="46"/>
    </location>
</feature>
<feature type="non-terminal residue" evidence="2">
    <location>
        <position position="1"/>
    </location>
</feature>
<reference evidence="2" key="1">
    <citation type="journal article" date="2014" name="Front. Microbiol.">
        <title>High frequency of phylogenetically diverse reductive dehalogenase-homologous genes in deep subseafloor sedimentary metagenomes.</title>
        <authorList>
            <person name="Kawai M."/>
            <person name="Futagami T."/>
            <person name="Toyoda A."/>
            <person name="Takaki Y."/>
            <person name="Nishi S."/>
            <person name="Hori S."/>
            <person name="Arai W."/>
            <person name="Tsubouchi T."/>
            <person name="Morono Y."/>
            <person name="Uchiyama I."/>
            <person name="Ito T."/>
            <person name="Fujiyama A."/>
            <person name="Inagaki F."/>
            <person name="Takami H."/>
        </authorList>
    </citation>
    <scope>NUCLEOTIDE SEQUENCE</scope>
    <source>
        <strain evidence="2">Expedition CK06-06</strain>
    </source>
</reference>
<dbReference type="Pfam" id="PF14578">
    <property type="entry name" value="GTP_EFTU_D4"/>
    <property type="match status" value="1"/>
</dbReference>
<feature type="non-terminal residue" evidence="2">
    <location>
        <position position="49"/>
    </location>
</feature>
<dbReference type="InterPro" id="IPR029459">
    <property type="entry name" value="EFTU-type"/>
</dbReference>